<dbReference type="SUPFAM" id="SSF57850">
    <property type="entry name" value="RING/U-box"/>
    <property type="match status" value="1"/>
</dbReference>
<evidence type="ECO:0000259" key="2">
    <source>
        <dbReference type="PROSITE" id="PS50090"/>
    </source>
</evidence>
<evidence type="ECO:0000313" key="3">
    <source>
        <dbReference type="EMBL" id="OAO12729.1"/>
    </source>
</evidence>
<feature type="domain" description="Myb-like" evidence="2">
    <location>
        <begin position="682"/>
        <end position="734"/>
    </location>
</feature>
<proteinExistence type="predicted"/>
<dbReference type="CDD" id="cd00167">
    <property type="entry name" value="SANT"/>
    <property type="match status" value="1"/>
</dbReference>
<feature type="region of interest" description="Disordered" evidence="1">
    <location>
        <begin position="400"/>
        <end position="423"/>
    </location>
</feature>
<dbReference type="CDD" id="cd14279">
    <property type="entry name" value="CUE"/>
    <property type="match status" value="1"/>
</dbReference>
<feature type="region of interest" description="Disordered" evidence="1">
    <location>
        <begin position="57"/>
        <end position="78"/>
    </location>
</feature>
<reference evidence="3 4" key="1">
    <citation type="submission" date="2016-05" db="EMBL/GenBank/DDBJ databases">
        <title>Nuclear genome of Blastocystis sp. subtype 1 NandII.</title>
        <authorList>
            <person name="Gentekaki E."/>
            <person name="Curtis B."/>
            <person name="Stairs C."/>
            <person name="Eme L."/>
            <person name="Herman E."/>
            <person name="Klimes V."/>
            <person name="Arias M.C."/>
            <person name="Elias M."/>
            <person name="Hilliou F."/>
            <person name="Klute M."/>
            <person name="Malik S.-B."/>
            <person name="Pightling A."/>
            <person name="Rachubinski R."/>
            <person name="Salas D."/>
            <person name="Schlacht A."/>
            <person name="Suga H."/>
            <person name="Archibald J."/>
            <person name="Ball S.G."/>
            <person name="Clark G."/>
            <person name="Dacks J."/>
            <person name="Van Der Giezen M."/>
            <person name="Tsaousis A."/>
            <person name="Roger A."/>
        </authorList>
    </citation>
    <scope>NUCLEOTIDE SEQUENCE [LARGE SCALE GENOMIC DNA]</scope>
    <source>
        <strain evidence="4">ATCC 50177 / NandII</strain>
    </source>
</reference>
<dbReference type="InterPro" id="IPR013083">
    <property type="entry name" value="Znf_RING/FYVE/PHD"/>
</dbReference>
<feature type="compositionally biased region" description="Basic and acidic residues" evidence="1">
    <location>
        <begin position="7"/>
        <end position="16"/>
    </location>
</feature>
<feature type="compositionally biased region" description="Acidic residues" evidence="1">
    <location>
        <begin position="400"/>
        <end position="417"/>
    </location>
</feature>
<keyword evidence="3" id="KW-0238">DNA-binding</keyword>
<dbReference type="Gene3D" id="3.30.40.10">
    <property type="entry name" value="Zinc/RING finger domain, C3HC4 (zinc finger)"/>
    <property type="match status" value="1"/>
</dbReference>
<comment type="caution">
    <text evidence="3">The sequence shown here is derived from an EMBL/GenBank/DDBJ whole genome shotgun (WGS) entry which is preliminary data.</text>
</comment>
<feature type="region of interest" description="Disordered" evidence="1">
    <location>
        <begin position="518"/>
        <end position="618"/>
    </location>
</feature>
<sequence length="876" mass="99361">MPLSSLPEDKRPRIGESLDPASQRPLYPNIYTSYAPSALSKRPYPLPATSAPYPPFAAQSAASAPSHPPIPSPAPVHRSAQPAAVGDYYVYCTVCRHGTPINVHKPIPDVFKCSNCGFSCALDKHLLSYYNVSAVIASKDEKPEKPVVVKEEEVKPEVKSEEVVEKPEEVEVKEEEKPEEVVVKPEEVENTEVVEKPEEATEKPEEVMENTEVIEKPEEQIKEEPLELLEPLEPLAVAPELLAALTIDALVLEPSEEPRPESQLAALAARPAYSDETPFNLTAEKIHQLKEQCKAATREWWISKFVKIEIPAVLLRGVEATEEEKKEKKMVIGEVVGMSESGFVLGLAGEHQNTVIVDDFVGGENQCWLLLKEGFCNLFLELDSFPLFVLLTRSMSEEGEKEAEDSYSEYDSSDDSETDAHNLFGNVSPEQAALLKEKLKMFQAQFNTFNKNQKDQKIDDVKKLFPQMDDKTAEIALECCNNNEILLSRRIRDDPSLLQRILDMGSGKVPLDMKSIQWVDPKKLPPPVAPQPASDDDNEEWGQDKRRKKGKKGMDNDTSDESVNFDEMVMPRPKKKAPRIRLNDAMQRISKSSKSSSTRSKPKSKKKGSHNSDDEGFGFGTGIIMTGQSREQDYADSVDYFHRTNVSTRQLKEFGWSDARIKAFKNRFENPNQYYYRFNDPGEKQATGAWSAKDRYLFLKQVIELGVDYSWGLFSMKIPGRVGYQCSNYYRQLIREGVIIDDYYYINDKNMLSFKFKSQGAGKSKKRAHSSRKVESSEDDELGDLNLEFYQQEEKNCLPGFIDVMTYEEVVKPAISPYGHVLGYDTWIRVLNREPKNTCPFTKQKLTHRQLVRLTFSNIDEYRDKIIDLNVKCCCL</sequence>
<dbReference type="PROSITE" id="PS50090">
    <property type="entry name" value="MYB_LIKE"/>
    <property type="match status" value="1"/>
</dbReference>
<dbReference type="EMBL" id="LXWW01000520">
    <property type="protein sequence ID" value="OAO12729.1"/>
    <property type="molecule type" value="Genomic_DNA"/>
</dbReference>
<dbReference type="SUPFAM" id="SSF46689">
    <property type="entry name" value="Homeodomain-like"/>
    <property type="match status" value="1"/>
</dbReference>
<feature type="compositionally biased region" description="Basic and acidic residues" evidence="1">
    <location>
        <begin position="186"/>
        <end position="206"/>
    </location>
</feature>
<accession>A0A196S9Q8</accession>
<dbReference type="STRING" id="478820.A0A196S9Q8"/>
<evidence type="ECO:0000313" key="4">
    <source>
        <dbReference type="Proteomes" id="UP000078348"/>
    </source>
</evidence>
<evidence type="ECO:0000256" key="1">
    <source>
        <dbReference type="SAM" id="MobiDB-lite"/>
    </source>
</evidence>
<keyword evidence="4" id="KW-1185">Reference proteome</keyword>
<feature type="region of interest" description="Disordered" evidence="1">
    <location>
        <begin position="1"/>
        <end position="28"/>
    </location>
</feature>
<dbReference type="GO" id="GO:0003677">
    <property type="term" value="F:DNA binding"/>
    <property type="evidence" value="ECO:0007669"/>
    <property type="project" value="UniProtKB-KW"/>
</dbReference>
<protein>
    <submittedName>
        <fullName evidence="3">Myb-like DNA-binding domain containing protein</fullName>
    </submittedName>
</protein>
<dbReference type="OrthoDB" id="6781668at2759"/>
<gene>
    <name evidence="3" type="ORF">AV274_5599</name>
</gene>
<dbReference type="AlphaFoldDB" id="A0A196S9Q8"/>
<feature type="compositionally biased region" description="Low complexity" evidence="1">
    <location>
        <begin position="590"/>
        <end position="599"/>
    </location>
</feature>
<dbReference type="InterPro" id="IPR009057">
    <property type="entry name" value="Homeodomain-like_sf"/>
</dbReference>
<dbReference type="Proteomes" id="UP000078348">
    <property type="component" value="Unassembled WGS sequence"/>
</dbReference>
<organism evidence="3 4">
    <name type="scientific">Blastocystis sp. subtype 1 (strain ATCC 50177 / NandII)</name>
    <dbReference type="NCBI Taxonomy" id="478820"/>
    <lineage>
        <taxon>Eukaryota</taxon>
        <taxon>Sar</taxon>
        <taxon>Stramenopiles</taxon>
        <taxon>Bigyra</taxon>
        <taxon>Opalozoa</taxon>
        <taxon>Opalinata</taxon>
        <taxon>Blastocystidae</taxon>
        <taxon>Blastocystis</taxon>
    </lineage>
</organism>
<feature type="region of interest" description="Disordered" evidence="1">
    <location>
        <begin position="186"/>
        <end position="210"/>
    </location>
</feature>
<name>A0A196S9Q8_BLAHN</name>
<feature type="compositionally biased region" description="Basic residues" evidence="1">
    <location>
        <begin position="600"/>
        <end position="609"/>
    </location>
</feature>
<dbReference type="InterPro" id="IPR001005">
    <property type="entry name" value="SANT/Myb"/>
</dbReference>